<sequence length="412" mass="45485">MCDIWEEFRAALCISGGNRRPPPTLPPPNLAGGGDEDGGGVESGGGQEEGDIISALPDDVLLFILSRLPSAAAARTSVLSNRWRLLWAQLPVLWFPLPAEPARALPSPATAARTRDRSHRWRRRLLAHLPALRFPLPVGPARALPSLASARAALTQHSAPSLWILRIDANDADPVDAAAVLRLAAPRLTNALFLRNVVPEDRKKAVVMEVIELPCFDRAAHLFLDLGYLRLAFPPSGVFTKLTVLVLSHVRFQGALDIGDTLSSARCPSLRLLHLFDAQGVSNLGICSESLVSMVLHNLKGLQQLRVVSPMLRDLHMFNCFFKRQPVASITAPVADITAPILEKFGWLDEYDPRWVQLGELSQLQVLAISFFAGAWYGLVEHQYNRGSVKLLQRFREIRDLHITIFYPIAQT</sequence>
<dbReference type="InterPro" id="IPR036047">
    <property type="entry name" value="F-box-like_dom_sf"/>
</dbReference>
<reference evidence="4 6" key="1">
    <citation type="submission" date="2015-12" db="EMBL/GenBank/DDBJ databases">
        <title>Update maize B73 reference genome by single molecule sequencing technologies.</title>
        <authorList>
            <consortium name="Maize Genome Sequencing Project"/>
            <person name="Ware D."/>
        </authorList>
    </citation>
    <scope>NUCLEOTIDE SEQUENCE [LARGE SCALE GENOMIC DNA]</scope>
    <source>
        <strain evidence="6">cv. B73</strain>
        <tissue evidence="4">Seedling</tissue>
    </source>
</reference>
<dbReference type="InterPro" id="IPR001810">
    <property type="entry name" value="F-box_dom"/>
</dbReference>
<evidence type="ECO:0008006" key="7">
    <source>
        <dbReference type="Google" id="ProtNLM"/>
    </source>
</evidence>
<evidence type="ECO:0000313" key="6">
    <source>
        <dbReference type="Proteomes" id="UP000007305"/>
    </source>
</evidence>
<accession>A0A1D6F8V0</accession>
<protein>
    <recommendedName>
        <fullName evidence="7">F-box domain-containing protein</fullName>
    </recommendedName>
</protein>
<dbReference type="Proteomes" id="UP000007305">
    <property type="component" value="Chromosome 2"/>
</dbReference>
<feature type="domain" description="F-box/LRR-repeat protein 15/At3g58940/PEG3-like LRR" evidence="3">
    <location>
        <begin position="224"/>
        <end position="351"/>
    </location>
</feature>
<dbReference type="Gramene" id="Zm00001eb116530_T001">
    <property type="protein sequence ID" value="Zm00001eb116530_P001"/>
    <property type="gene ID" value="Zm00001eb116530"/>
</dbReference>
<dbReference type="Pfam" id="PF00646">
    <property type="entry name" value="F-box"/>
    <property type="match status" value="1"/>
</dbReference>
<dbReference type="PANTHER" id="PTHR34709">
    <property type="entry name" value="OS10G0396666 PROTEIN"/>
    <property type="match status" value="1"/>
</dbReference>
<evidence type="ECO:0000259" key="2">
    <source>
        <dbReference type="Pfam" id="PF00646"/>
    </source>
</evidence>
<evidence type="ECO:0000313" key="5">
    <source>
        <dbReference type="EnsemblPlants" id="Zm00001eb116530_P001"/>
    </source>
</evidence>
<dbReference type="EMBL" id="CM007648">
    <property type="protein sequence ID" value="ONM27582.1"/>
    <property type="molecule type" value="Genomic_DNA"/>
</dbReference>
<evidence type="ECO:0000313" key="4">
    <source>
        <dbReference type="EMBL" id="ONM27582.1"/>
    </source>
</evidence>
<dbReference type="Pfam" id="PF24758">
    <property type="entry name" value="LRR_At5g56370"/>
    <property type="match status" value="1"/>
</dbReference>
<feature type="region of interest" description="Disordered" evidence="1">
    <location>
        <begin position="16"/>
        <end position="49"/>
    </location>
</feature>
<evidence type="ECO:0000259" key="3">
    <source>
        <dbReference type="Pfam" id="PF24758"/>
    </source>
</evidence>
<reference evidence="5" key="3">
    <citation type="submission" date="2021-05" db="UniProtKB">
        <authorList>
            <consortium name="EnsemblPlants"/>
        </authorList>
    </citation>
    <scope>IDENTIFICATION</scope>
    <source>
        <strain evidence="5">cv. B73</strain>
    </source>
</reference>
<feature type="compositionally biased region" description="Pro residues" evidence="1">
    <location>
        <begin position="20"/>
        <end position="29"/>
    </location>
</feature>
<keyword evidence="6" id="KW-1185">Reference proteome</keyword>
<dbReference type="AlphaFoldDB" id="A0A1D6F8V0"/>
<dbReference type="SUPFAM" id="SSF52058">
    <property type="entry name" value="L domain-like"/>
    <property type="match status" value="1"/>
</dbReference>
<feature type="domain" description="F-box" evidence="2">
    <location>
        <begin position="53"/>
        <end position="92"/>
    </location>
</feature>
<dbReference type="EnsemblPlants" id="Zm00001eb116530_T001">
    <property type="protein sequence ID" value="Zm00001eb116530_P001"/>
    <property type="gene ID" value="Zm00001eb116530"/>
</dbReference>
<dbReference type="ExpressionAtlas" id="A0A1D6F8V0">
    <property type="expression patterns" value="baseline and differential"/>
</dbReference>
<organism evidence="4">
    <name type="scientific">Zea mays</name>
    <name type="common">Maize</name>
    <dbReference type="NCBI Taxonomy" id="4577"/>
    <lineage>
        <taxon>Eukaryota</taxon>
        <taxon>Viridiplantae</taxon>
        <taxon>Streptophyta</taxon>
        <taxon>Embryophyta</taxon>
        <taxon>Tracheophyta</taxon>
        <taxon>Spermatophyta</taxon>
        <taxon>Magnoliopsida</taxon>
        <taxon>Liliopsida</taxon>
        <taxon>Poales</taxon>
        <taxon>Poaceae</taxon>
        <taxon>PACMAD clade</taxon>
        <taxon>Panicoideae</taxon>
        <taxon>Andropogonodae</taxon>
        <taxon>Andropogoneae</taxon>
        <taxon>Tripsacinae</taxon>
        <taxon>Zea</taxon>
    </lineage>
</organism>
<dbReference type="PANTHER" id="PTHR34709:SF52">
    <property type="entry name" value="OS07G0548100 PROTEIN"/>
    <property type="match status" value="1"/>
</dbReference>
<name>A0A1D6F8V0_MAIZE</name>
<dbReference type="InterPro" id="IPR055312">
    <property type="entry name" value="FBL15-like"/>
</dbReference>
<proteinExistence type="predicted"/>
<gene>
    <name evidence="5" type="primary">LOC103648231</name>
    <name evidence="4" type="ORF">ZEAMMB73_Zm00001d007778</name>
</gene>
<dbReference type="SUPFAM" id="SSF81383">
    <property type="entry name" value="F-box domain"/>
    <property type="match status" value="1"/>
</dbReference>
<dbReference type="InterPro" id="IPR055411">
    <property type="entry name" value="LRR_FXL15/At3g58940/PEG3-like"/>
</dbReference>
<dbReference type="CDD" id="cd22160">
    <property type="entry name" value="F-box_AtFBL13-like"/>
    <property type="match status" value="1"/>
</dbReference>
<reference evidence="5" key="2">
    <citation type="submission" date="2019-07" db="EMBL/GenBank/DDBJ databases">
        <authorList>
            <person name="Seetharam A."/>
            <person name="Woodhouse M."/>
            <person name="Cannon E."/>
        </authorList>
    </citation>
    <scope>NUCLEOTIDE SEQUENCE [LARGE SCALE GENOMIC DNA]</scope>
    <source>
        <strain evidence="5">cv. B73</strain>
    </source>
</reference>
<dbReference type="Gene3D" id="1.20.1280.50">
    <property type="match status" value="1"/>
</dbReference>
<dbReference type="InterPro" id="IPR053781">
    <property type="entry name" value="F-box_AtFBL13-like"/>
</dbReference>
<dbReference type="OrthoDB" id="694325at2759"/>
<evidence type="ECO:0000256" key="1">
    <source>
        <dbReference type="SAM" id="MobiDB-lite"/>
    </source>
</evidence>